<sequence length="184" mass="20725">MSDAHDPEHGPRIHQVPDGDDRPRLTCPDCGYVAYENPRIVVGSVPRASDGRLLLCRRAIPPRTGYWTLPAGYLELEESAEAGALREAWEEARADLELGPLLAVYSITRIHQVQLIYRARLRDDAVSAGPESQEVALFRWDEIPWDELAFPTVQWALEHERRAAAGDHAGAFTNPEPEIPLERW</sequence>
<gene>
    <name evidence="3" type="ORF">DEM34_11450</name>
</gene>
<dbReference type="InterPro" id="IPR029401">
    <property type="entry name" value="Nudix_N"/>
</dbReference>
<comment type="caution">
    <text evidence="3">The sequence shown here is derived from an EMBL/GenBank/DDBJ whole genome shotgun (WGS) entry which is preliminary data.</text>
</comment>
<dbReference type="SUPFAM" id="SSF55811">
    <property type="entry name" value="Nudix"/>
    <property type="match status" value="1"/>
</dbReference>
<protein>
    <submittedName>
        <fullName evidence="3">NUDIX hydrolase</fullName>
    </submittedName>
</protein>
<dbReference type="EMBL" id="QFFI01000017">
    <property type="protein sequence ID" value="PWG62560.1"/>
    <property type="molecule type" value="Genomic_DNA"/>
</dbReference>
<accession>A0A2U2N0A7</accession>
<dbReference type="Pfam" id="PF14803">
    <property type="entry name" value="Zn_ribbon_Nudix"/>
    <property type="match status" value="1"/>
</dbReference>
<keyword evidence="4" id="KW-1185">Reference proteome</keyword>
<dbReference type="InterPro" id="IPR015797">
    <property type="entry name" value="NUDIX_hydrolase-like_dom_sf"/>
</dbReference>
<dbReference type="PROSITE" id="PS51462">
    <property type="entry name" value="NUDIX"/>
    <property type="match status" value="1"/>
</dbReference>
<dbReference type="InterPro" id="IPR000086">
    <property type="entry name" value="NUDIX_hydrolase_dom"/>
</dbReference>
<keyword evidence="3" id="KW-0378">Hydrolase</keyword>
<feature type="region of interest" description="Disordered" evidence="1">
    <location>
        <begin position="1"/>
        <end position="22"/>
    </location>
</feature>
<dbReference type="Gene3D" id="3.90.79.10">
    <property type="entry name" value="Nucleoside Triphosphate Pyrophosphohydrolase"/>
    <property type="match status" value="1"/>
</dbReference>
<dbReference type="RefSeq" id="WP_109678950.1">
    <property type="nucleotide sequence ID" value="NZ_CP086615.1"/>
</dbReference>
<dbReference type="Gene3D" id="2.20.70.10">
    <property type="match status" value="1"/>
</dbReference>
<dbReference type="Pfam" id="PF00293">
    <property type="entry name" value="NUDIX"/>
    <property type="match status" value="1"/>
</dbReference>
<dbReference type="GO" id="GO:0016787">
    <property type="term" value="F:hydrolase activity"/>
    <property type="evidence" value="ECO:0007669"/>
    <property type="project" value="UniProtKB-KW"/>
</dbReference>
<evidence type="ECO:0000313" key="3">
    <source>
        <dbReference type="EMBL" id="PWG62560.1"/>
    </source>
</evidence>
<reference evidence="3 4" key="1">
    <citation type="submission" date="2018-05" db="EMBL/GenBank/DDBJ databases">
        <title>Spiribacter halobius sp. nov., a moderately halophilic bacterium isolated from marine solar saltern.</title>
        <authorList>
            <person name="Zheng W.-S."/>
            <person name="Lu D.-C."/>
            <person name="Du Z.-J."/>
        </authorList>
    </citation>
    <scope>NUCLEOTIDE SEQUENCE [LARGE SCALE GENOMIC DNA]</scope>
    <source>
        <strain evidence="3 4">E85</strain>
    </source>
</reference>
<evidence type="ECO:0000256" key="1">
    <source>
        <dbReference type="SAM" id="MobiDB-lite"/>
    </source>
</evidence>
<name>A0A2U2N0A7_9GAMM</name>
<dbReference type="Proteomes" id="UP000245474">
    <property type="component" value="Unassembled WGS sequence"/>
</dbReference>
<organism evidence="3 4">
    <name type="scientific">Sediminicurvatus halobius</name>
    <dbReference type="NCBI Taxonomy" id="2182432"/>
    <lineage>
        <taxon>Bacteria</taxon>
        <taxon>Pseudomonadati</taxon>
        <taxon>Pseudomonadota</taxon>
        <taxon>Gammaproteobacteria</taxon>
        <taxon>Chromatiales</taxon>
        <taxon>Ectothiorhodospiraceae</taxon>
        <taxon>Sediminicurvatus</taxon>
    </lineage>
</organism>
<dbReference type="PANTHER" id="PTHR43222:SF2">
    <property type="entry name" value="NUDIX HYDROLASE 23, CHLOROPLASTIC"/>
    <property type="match status" value="1"/>
</dbReference>
<evidence type="ECO:0000313" key="4">
    <source>
        <dbReference type="Proteomes" id="UP000245474"/>
    </source>
</evidence>
<dbReference type="OrthoDB" id="5417595at2"/>
<dbReference type="AlphaFoldDB" id="A0A2U2N0A7"/>
<dbReference type="CDD" id="cd04511">
    <property type="entry name" value="NUDIX_Hydrolase"/>
    <property type="match status" value="1"/>
</dbReference>
<evidence type="ECO:0000259" key="2">
    <source>
        <dbReference type="PROSITE" id="PS51462"/>
    </source>
</evidence>
<proteinExistence type="predicted"/>
<feature type="domain" description="Nudix hydrolase" evidence="2">
    <location>
        <begin position="37"/>
        <end position="169"/>
    </location>
</feature>
<dbReference type="PANTHER" id="PTHR43222">
    <property type="entry name" value="NUDIX HYDROLASE 23"/>
    <property type="match status" value="1"/>
</dbReference>